<accession>A0ABR2VRI9</accession>
<keyword evidence="2" id="KW-1185">Reference proteome</keyword>
<gene>
    <name evidence="1" type="ORF">K7432_013403</name>
</gene>
<reference evidence="1 2" key="1">
    <citation type="submission" date="2023-04" db="EMBL/GenBank/DDBJ databases">
        <title>Genome of Basidiobolus ranarum AG-B5.</title>
        <authorList>
            <person name="Stajich J.E."/>
            <person name="Carter-House D."/>
            <person name="Gryganskyi A."/>
        </authorList>
    </citation>
    <scope>NUCLEOTIDE SEQUENCE [LARGE SCALE GENOMIC DNA]</scope>
    <source>
        <strain evidence="1 2">AG-B5</strain>
    </source>
</reference>
<name>A0ABR2VRI9_9FUNG</name>
<comment type="caution">
    <text evidence="1">The sequence shown here is derived from an EMBL/GenBank/DDBJ whole genome shotgun (WGS) entry which is preliminary data.</text>
</comment>
<sequence length="115" mass="13019">MPGCKQMSLHKTSINQVEAWVPVNTTPEHKGISIALAHATLNTTQIETLSSSLKRMVCRTTCKGSVCIDSEKNFRQSEYISFPRYEVLELDSEHYEDKPTKKGTPISFLLELFNL</sequence>
<evidence type="ECO:0000313" key="2">
    <source>
        <dbReference type="Proteomes" id="UP001479436"/>
    </source>
</evidence>
<evidence type="ECO:0000313" key="1">
    <source>
        <dbReference type="EMBL" id="KAK9694474.1"/>
    </source>
</evidence>
<protein>
    <submittedName>
        <fullName evidence="1">Uncharacterized protein</fullName>
    </submittedName>
</protein>
<dbReference type="EMBL" id="JASJQH010008193">
    <property type="protein sequence ID" value="KAK9694474.1"/>
    <property type="molecule type" value="Genomic_DNA"/>
</dbReference>
<proteinExistence type="predicted"/>
<organism evidence="1 2">
    <name type="scientific">Basidiobolus ranarum</name>
    <dbReference type="NCBI Taxonomy" id="34480"/>
    <lineage>
        <taxon>Eukaryota</taxon>
        <taxon>Fungi</taxon>
        <taxon>Fungi incertae sedis</taxon>
        <taxon>Zoopagomycota</taxon>
        <taxon>Entomophthoromycotina</taxon>
        <taxon>Basidiobolomycetes</taxon>
        <taxon>Basidiobolales</taxon>
        <taxon>Basidiobolaceae</taxon>
        <taxon>Basidiobolus</taxon>
    </lineage>
</organism>
<dbReference type="Proteomes" id="UP001479436">
    <property type="component" value="Unassembled WGS sequence"/>
</dbReference>